<feature type="transmembrane region" description="Helical" evidence="1">
    <location>
        <begin position="93"/>
        <end position="110"/>
    </location>
</feature>
<keyword evidence="1" id="KW-0812">Transmembrane</keyword>
<name>A0A2M7VG59_9BACT</name>
<protein>
    <submittedName>
        <fullName evidence="2">Uncharacterized protein</fullName>
    </submittedName>
</protein>
<dbReference type="AlphaFoldDB" id="A0A2M7VG59"/>
<proteinExistence type="predicted"/>
<gene>
    <name evidence="2" type="ORF">COX77_01525</name>
</gene>
<evidence type="ECO:0000313" key="3">
    <source>
        <dbReference type="Proteomes" id="UP000230405"/>
    </source>
</evidence>
<comment type="caution">
    <text evidence="2">The sequence shown here is derived from an EMBL/GenBank/DDBJ whole genome shotgun (WGS) entry which is preliminary data.</text>
</comment>
<keyword evidence="1" id="KW-0472">Membrane</keyword>
<feature type="transmembrane region" description="Helical" evidence="1">
    <location>
        <begin position="40"/>
        <end position="58"/>
    </location>
</feature>
<dbReference type="EMBL" id="PFPO01000027">
    <property type="protein sequence ID" value="PIZ99447.1"/>
    <property type="molecule type" value="Genomic_DNA"/>
</dbReference>
<evidence type="ECO:0000256" key="1">
    <source>
        <dbReference type="SAM" id="Phobius"/>
    </source>
</evidence>
<keyword evidence="1" id="KW-1133">Transmembrane helix</keyword>
<dbReference type="Proteomes" id="UP000230405">
    <property type="component" value="Unassembled WGS sequence"/>
</dbReference>
<sequence length="111" mass="12744">MTKDYQYFLQAANLATPNPELAVNIINSINRRQEQRRIRFWLPVNIVMVIAALVILILDSSQLVSGFQHSGFFQYLSLLLTDYDYLINYSQDILYSVLETLPVISLVLFAG</sequence>
<reference evidence="3" key="1">
    <citation type="submission" date="2017-09" db="EMBL/GenBank/DDBJ databases">
        <title>Depth-based differentiation of microbial function through sediment-hosted aquifers and enrichment of novel symbionts in the deep terrestrial subsurface.</title>
        <authorList>
            <person name="Probst A.J."/>
            <person name="Ladd B."/>
            <person name="Jarett J.K."/>
            <person name="Geller-Mcgrath D.E."/>
            <person name="Sieber C.M.K."/>
            <person name="Emerson J.B."/>
            <person name="Anantharaman K."/>
            <person name="Thomas B.C."/>
            <person name="Malmstrom R."/>
            <person name="Stieglmeier M."/>
            <person name="Klingl A."/>
            <person name="Woyke T."/>
            <person name="Ryan C.M."/>
            <person name="Banfield J.F."/>
        </authorList>
    </citation>
    <scope>NUCLEOTIDE SEQUENCE [LARGE SCALE GENOMIC DNA]</scope>
</reference>
<accession>A0A2M7VG59</accession>
<organism evidence="2 3">
    <name type="scientific">Candidatus Komeilibacteria bacterium CG_4_10_14_0_2_um_filter_37_10</name>
    <dbReference type="NCBI Taxonomy" id="1974470"/>
    <lineage>
        <taxon>Bacteria</taxon>
        <taxon>Candidatus Komeiliibacteriota</taxon>
    </lineage>
</organism>
<evidence type="ECO:0000313" key="2">
    <source>
        <dbReference type="EMBL" id="PIZ99447.1"/>
    </source>
</evidence>